<dbReference type="InterPro" id="IPR051708">
    <property type="entry name" value="Plant_Aspart_Prot_A1"/>
</dbReference>
<keyword evidence="2" id="KW-0645">Protease</keyword>
<dbReference type="SUPFAM" id="SSF50630">
    <property type="entry name" value="Acid proteases"/>
    <property type="match status" value="1"/>
</dbReference>
<dbReference type="PROSITE" id="PS51767">
    <property type="entry name" value="PEPTIDASE_A1"/>
    <property type="match status" value="1"/>
</dbReference>
<evidence type="ECO:0000256" key="3">
    <source>
        <dbReference type="ARBA" id="ARBA00022801"/>
    </source>
</evidence>
<evidence type="ECO:0000259" key="4">
    <source>
        <dbReference type="PROSITE" id="PS51767"/>
    </source>
</evidence>
<dbReference type="Pfam" id="PF14541">
    <property type="entry name" value="TAXi_C"/>
    <property type="match status" value="1"/>
</dbReference>
<proteinExistence type="inferred from homology"/>
<protein>
    <submittedName>
        <fullName evidence="6">Aspartyl protease AED1-like</fullName>
    </submittedName>
</protein>
<dbReference type="InterPro" id="IPR033121">
    <property type="entry name" value="PEPTIDASE_A1"/>
</dbReference>
<keyword evidence="3" id="KW-0378">Hydrolase</keyword>
<reference evidence="5" key="1">
    <citation type="journal article" date="2020" name="Plant Biotechnol. J.">
        <title>The pomegranate (Punica granatum L.) draft genome dissects genetic divergence between soft- and hard-seeded cultivars.</title>
        <authorList>
            <person name="Luo X."/>
            <person name="Li H."/>
            <person name="Wu Z."/>
            <person name="Yao W."/>
            <person name="Zhao P."/>
            <person name="Cao D."/>
            <person name="Yu H."/>
            <person name="Li K."/>
            <person name="Poudel K."/>
            <person name="Zhao D."/>
            <person name="Zhang F."/>
            <person name="Xia X."/>
            <person name="Chen L."/>
            <person name="Wang Q."/>
            <person name="Jing D."/>
            <person name="Cao S."/>
        </authorList>
    </citation>
    <scope>NUCLEOTIDE SEQUENCE [LARGE SCALE GENOMIC DNA]</scope>
    <source>
        <strain evidence="5">cv. Tunisia</strain>
    </source>
</reference>
<comment type="similarity">
    <text evidence="1">Belongs to the peptidase A1 family.</text>
</comment>
<organism evidence="5 6">
    <name type="scientific">Punica granatum</name>
    <name type="common">Pomegranate</name>
    <dbReference type="NCBI Taxonomy" id="22663"/>
    <lineage>
        <taxon>Eukaryota</taxon>
        <taxon>Viridiplantae</taxon>
        <taxon>Streptophyta</taxon>
        <taxon>Embryophyta</taxon>
        <taxon>Tracheophyta</taxon>
        <taxon>Spermatophyta</taxon>
        <taxon>Magnoliopsida</taxon>
        <taxon>eudicotyledons</taxon>
        <taxon>Gunneridae</taxon>
        <taxon>Pentapetalae</taxon>
        <taxon>rosids</taxon>
        <taxon>malvids</taxon>
        <taxon>Myrtales</taxon>
        <taxon>Lythraceae</taxon>
        <taxon>Punica</taxon>
    </lineage>
</organism>
<gene>
    <name evidence="6" type="primary">LOC116212243</name>
</gene>
<dbReference type="PANTHER" id="PTHR47967:SF60">
    <property type="entry name" value="PROTEIN ASPARTIC PROTEASE IN GUARD CELL 1-LIKE"/>
    <property type="match status" value="1"/>
</dbReference>
<dbReference type="PANTHER" id="PTHR47967">
    <property type="entry name" value="OS07G0603500 PROTEIN-RELATED"/>
    <property type="match status" value="1"/>
</dbReference>
<dbReference type="GO" id="GO:0006508">
    <property type="term" value="P:proteolysis"/>
    <property type="evidence" value="ECO:0007669"/>
    <property type="project" value="UniProtKB-KW"/>
</dbReference>
<keyword evidence="5" id="KW-1185">Reference proteome</keyword>
<dbReference type="InterPro" id="IPR021109">
    <property type="entry name" value="Peptidase_aspartic_dom_sf"/>
</dbReference>
<dbReference type="Gene3D" id="2.40.70.10">
    <property type="entry name" value="Acid Proteases"/>
    <property type="match status" value="2"/>
</dbReference>
<sequence length="186" mass="20465">MIVFGCGQNNISNGFGSTAGILGLGKGTHTLVWQTAYKFNHIFCYCIPPTFSTNGYLLFGLGAQKICQPEMFMPLDSAPCPAPDYMRGYPEAPELPPLLDTCYDLEDCEYVELPRIVINFKRANVTLDPSGVIWRESNSQVCLAFSGNTDQKDDQIIIGSTQQSKLDILYDVKSKRVGFGRGSCGI</sequence>
<dbReference type="InterPro" id="IPR032799">
    <property type="entry name" value="TAXi_C"/>
</dbReference>
<feature type="domain" description="Peptidase A1" evidence="4">
    <location>
        <begin position="1"/>
        <end position="180"/>
    </location>
</feature>
<accession>A0A6P8EBD9</accession>
<dbReference type="GeneID" id="116212243"/>
<dbReference type="GO" id="GO:0008233">
    <property type="term" value="F:peptidase activity"/>
    <property type="evidence" value="ECO:0007669"/>
    <property type="project" value="UniProtKB-KW"/>
</dbReference>
<dbReference type="AlphaFoldDB" id="A0A6P8EBD9"/>
<evidence type="ECO:0000313" key="6">
    <source>
        <dbReference type="RefSeq" id="XP_031402671.1"/>
    </source>
</evidence>
<evidence type="ECO:0000256" key="2">
    <source>
        <dbReference type="ARBA" id="ARBA00022670"/>
    </source>
</evidence>
<dbReference type="InterPro" id="IPR032861">
    <property type="entry name" value="TAXi_N"/>
</dbReference>
<dbReference type="OrthoDB" id="851051at2759"/>
<reference evidence="6" key="2">
    <citation type="submission" date="2025-08" db="UniProtKB">
        <authorList>
            <consortium name="RefSeq"/>
        </authorList>
    </citation>
    <scope>IDENTIFICATION</scope>
    <source>
        <tissue evidence="6">Leaf</tissue>
    </source>
</reference>
<evidence type="ECO:0000256" key="1">
    <source>
        <dbReference type="ARBA" id="ARBA00007447"/>
    </source>
</evidence>
<evidence type="ECO:0000313" key="5">
    <source>
        <dbReference type="Proteomes" id="UP000515151"/>
    </source>
</evidence>
<dbReference type="RefSeq" id="XP_031402671.1">
    <property type="nucleotide sequence ID" value="XM_031546811.1"/>
</dbReference>
<dbReference type="Proteomes" id="UP000515151">
    <property type="component" value="Chromosome 6"/>
</dbReference>
<name>A0A6P8EBD9_PUNGR</name>
<dbReference type="Pfam" id="PF14543">
    <property type="entry name" value="TAXi_N"/>
    <property type="match status" value="1"/>
</dbReference>